<dbReference type="OrthoDB" id="1494517at2"/>
<dbReference type="AlphaFoldDB" id="A0A5Q0H680"/>
<accession>A0A5Q0H680</accession>
<dbReference type="InterPro" id="IPR007138">
    <property type="entry name" value="ABM_dom"/>
</dbReference>
<keyword evidence="2" id="KW-0503">Monooxygenase</keyword>
<dbReference type="RefSeq" id="WP_033434857.1">
    <property type="nucleotide sequence ID" value="NZ_CP034550.1"/>
</dbReference>
<gene>
    <name evidence="2" type="ORF">EKG83_32275</name>
</gene>
<sequence>MAYISPEDGYLTVFNLFDTDSATKQDRLVDAMRDIVDNAAYPGWVSSTVHAGVDRFGTANYVQWRSLEELEARYAGQSFRSETIPEFRALSTSVNLVRTEVVACQAHPDLVLPVEIGPHRDDHVVIIVFGVDPGHQAELVDVLATPDEWVKSVPGYRAHTILRGIDGTTVVNYAQWDSKETYDAFHTMPEEQRPADVQALRRRGRGLVKSRWANAFRPVHTRSAAGAVSR</sequence>
<protein>
    <submittedName>
        <fullName evidence="2">Antibiotic biosynthesis monooxygenase</fullName>
    </submittedName>
</protein>
<dbReference type="InterPro" id="IPR011008">
    <property type="entry name" value="Dimeric_a/b-barrel"/>
</dbReference>
<reference evidence="3" key="1">
    <citation type="journal article" date="2021" name="Curr. Microbiol.">
        <title>Complete genome of nocamycin-producing strain Saccharothrix syringae NRRL B-16468 reveals the biosynthetic potential for secondary metabolites.</title>
        <authorList>
            <person name="Mo X."/>
            <person name="Yang S."/>
        </authorList>
    </citation>
    <scope>NUCLEOTIDE SEQUENCE [LARGE SCALE GENOMIC DNA]</scope>
    <source>
        <strain evidence="3">ATCC 51364 / DSM 43886 / JCM 6844 / KCTC 9398 / NBRC 14523 / NRRL B-16468 / INA 2240</strain>
    </source>
</reference>
<dbReference type="SUPFAM" id="SSF54909">
    <property type="entry name" value="Dimeric alpha+beta barrel"/>
    <property type="match status" value="2"/>
</dbReference>
<dbReference type="EMBL" id="CP034550">
    <property type="protein sequence ID" value="QFZ21444.1"/>
    <property type="molecule type" value="Genomic_DNA"/>
</dbReference>
<proteinExistence type="predicted"/>
<feature type="domain" description="ABM" evidence="1">
    <location>
        <begin position="123"/>
        <end position="216"/>
    </location>
</feature>
<dbReference type="Pfam" id="PF03992">
    <property type="entry name" value="ABM"/>
    <property type="match status" value="1"/>
</dbReference>
<evidence type="ECO:0000313" key="3">
    <source>
        <dbReference type="Proteomes" id="UP000325787"/>
    </source>
</evidence>
<dbReference type="PROSITE" id="PS51725">
    <property type="entry name" value="ABM"/>
    <property type="match status" value="1"/>
</dbReference>
<organism evidence="2 3">
    <name type="scientific">Saccharothrix syringae</name>
    <name type="common">Nocardiopsis syringae</name>
    <dbReference type="NCBI Taxonomy" id="103733"/>
    <lineage>
        <taxon>Bacteria</taxon>
        <taxon>Bacillati</taxon>
        <taxon>Actinomycetota</taxon>
        <taxon>Actinomycetes</taxon>
        <taxon>Pseudonocardiales</taxon>
        <taxon>Pseudonocardiaceae</taxon>
        <taxon>Saccharothrix</taxon>
    </lineage>
</organism>
<dbReference type="GO" id="GO:0004497">
    <property type="term" value="F:monooxygenase activity"/>
    <property type="evidence" value="ECO:0007669"/>
    <property type="project" value="UniProtKB-KW"/>
</dbReference>
<keyword evidence="3" id="KW-1185">Reference proteome</keyword>
<evidence type="ECO:0000313" key="2">
    <source>
        <dbReference type="EMBL" id="QFZ21444.1"/>
    </source>
</evidence>
<dbReference type="Proteomes" id="UP000325787">
    <property type="component" value="Chromosome"/>
</dbReference>
<dbReference type="Gene3D" id="3.30.70.100">
    <property type="match status" value="2"/>
</dbReference>
<keyword evidence="2" id="KW-0560">Oxidoreductase</keyword>
<dbReference type="KEGG" id="ssyi:EKG83_32275"/>
<name>A0A5Q0H680_SACSY</name>
<evidence type="ECO:0000259" key="1">
    <source>
        <dbReference type="PROSITE" id="PS51725"/>
    </source>
</evidence>